<evidence type="ECO:0000313" key="1">
    <source>
        <dbReference type="EMBL" id="KGE87265.1"/>
    </source>
</evidence>
<reference evidence="1 2" key="1">
    <citation type="journal article" date="2014" name="Int. J. Syst. Evol. Microbiol.">
        <title>Phaeodactylibacter xiamenensis gen. nov., sp. nov., a member of the family Saprospiraceae isolated from the marine alga Phaeodactylum tricornutum.</title>
        <authorList>
            <person name="Chen Z.Jr."/>
            <person name="Lei X."/>
            <person name="Lai Q."/>
            <person name="Li Y."/>
            <person name="Zhang B."/>
            <person name="Zhang J."/>
            <person name="Zhang H."/>
            <person name="Yang L."/>
            <person name="Zheng W."/>
            <person name="Tian Y."/>
            <person name="Yu Z."/>
            <person name="Xu H.Jr."/>
            <person name="Zheng T."/>
        </authorList>
    </citation>
    <scope>NUCLEOTIDE SEQUENCE [LARGE SCALE GENOMIC DNA]</scope>
    <source>
        <strain evidence="1 2">KD52</strain>
    </source>
</reference>
<comment type="caution">
    <text evidence="1">The sequence shown here is derived from an EMBL/GenBank/DDBJ whole genome shotgun (WGS) entry which is preliminary data.</text>
</comment>
<keyword evidence="2" id="KW-1185">Reference proteome</keyword>
<proteinExistence type="predicted"/>
<sequence length="171" mass="19048">MLSVILLSSCGPTLSPFTARVYDEGRFTEAELKRIQFYLSEPIVLTRELRAEKAEVISGEIKLVNGQQVEQVVIPKGTPGAVLFTPDRERLAISFESGSDDRYLIFGPNPTMNDRYTLRASDWDRRAAIVTYNGRKWRAGGSAALATLLVDLREVDQVSVRSRTAGGRRVD</sequence>
<protein>
    <submittedName>
        <fullName evidence="1">Uncharacterized protein</fullName>
    </submittedName>
</protein>
<dbReference type="EMBL" id="JPOS01000038">
    <property type="protein sequence ID" value="KGE87265.1"/>
    <property type="molecule type" value="Genomic_DNA"/>
</dbReference>
<evidence type="ECO:0000313" key="2">
    <source>
        <dbReference type="Proteomes" id="UP000029736"/>
    </source>
</evidence>
<organism evidence="1 2">
    <name type="scientific">Phaeodactylibacter xiamenensis</name>
    <dbReference type="NCBI Taxonomy" id="1524460"/>
    <lineage>
        <taxon>Bacteria</taxon>
        <taxon>Pseudomonadati</taxon>
        <taxon>Bacteroidota</taxon>
        <taxon>Saprospiria</taxon>
        <taxon>Saprospirales</taxon>
        <taxon>Haliscomenobacteraceae</taxon>
        <taxon>Phaeodactylibacter</taxon>
    </lineage>
</organism>
<dbReference type="AlphaFoldDB" id="A0A098S559"/>
<gene>
    <name evidence="1" type="ORF">IX84_16625</name>
</gene>
<name>A0A098S559_9BACT</name>
<dbReference type="Proteomes" id="UP000029736">
    <property type="component" value="Unassembled WGS sequence"/>
</dbReference>
<accession>A0A098S559</accession>